<name>A0A0A2MQZ1_9FLAO</name>
<proteinExistence type="predicted"/>
<dbReference type="RefSeq" id="WP_026992115.1">
    <property type="nucleotide sequence ID" value="NZ_JRLY01000001.1"/>
</dbReference>
<dbReference type="eggNOG" id="ENOG5030QMV">
    <property type="taxonomic scope" value="Bacteria"/>
</dbReference>
<protein>
    <submittedName>
        <fullName evidence="1">Uncharacterized protein</fullName>
    </submittedName>
</protein>
<dbReference type="OrthoDB" id="1375396at2"/>
<reference evidence="1 2" key="1">
    <citation type="submission" date="2013-09" db="EMBL/GenBank/DDBJ databases">
        <authorList>
            <person name="Zeng Z."/>
            <person name="Chen C."/>
        </authorList>
    </citation>
    <scope>NUCLEOTIDE SEQUENCE [LARGE SCALE GENOMIC DNA]</scope>
    <source>
        <strain evidence="1 2">WB 4.1-42</strain>
    </source>
</reference>
<evidence type="ECO:0000313" key="2">
    <source>
        <dbReference type="Proteomes" id="UP000030111"/>
    </source>
</evidence>
<dbReference type="Proteomes" id="UP000030111">
    <property type="component" value="Unassembled WGS sequence"/>
</dbReference>
<keyword evidence="2" id="KW-1185">Reference proteome</keyword>
<gene>
    <name evidence="1" type="ORF">Q766_01070</name>
</gene>
<sequence>MLQQELKELFDAMPQMVKDKLQPVMDDLLERASEHDEHAASDPDYYNEERELIMKEVHKVKYLNDQWQLINAKKNN</sequence>
<dbReference type="EMBL" id="JRLY01000001">
    <property type="protein sequence ID" value="KGO94734.1"/>
    <property type="molecule type" value="Genomic_DNA"/>
</dbReference>
<organism evidence="1 2">
    <name type="scientific">Flavobacterium subsaxonicum WB 4.1-42 = DSM 21790</name>
    <dbReference type="NCBI Taxonomy" id="1121898"/>
    <lineage>
        <taxon>Bacteria</taxon>
        <taxon>Pseudomonadati</taxon>
        <taxon>Bacteroidota</taxon>
        <taxon>Flavobacteriia</taxon>
        <taxon>Flavobacteriales</taxon>
        <taxon>Flavobacteriaceae</taxon>
        <taxon>Flavobacterium</taxon>
    </lineage>
</organism>
<accession>A0A0A2MQZ1</accession>
<dbReference type="AlphaFoldDB" id="A0A0A2MQZ1"/>
<evidence type="ECO:0000313" key="1">
    <source>
        <dbReference type="EMBL" id="KGO94734.1"/>
    </source>
</evidence>
<dbReference type="STRING" id="1121898.GCA_000422725_00687"/>
<comment type="caution">
    <text evidence="1">The sequence shown here is derived from an EMBL/GenBank/DDBJ whole genome shotgun (WGS) entry which is preliminary data.</text>
</comment>